<gene>
    <name evidence="1" type="ORF">A4U43_C01F25580</name>
</gene>
<accession>A0A5P1FS39</accession>
<keyword evidence="2" id="KW-1185">Reference proteome</keyword>
<sequence>MKAWERMRMPLIGSSDAGPRQKDVIEETYDLINLPTALLALPLKKNPLKNVKGEDSSSGDPALVMKPRKRLRGELVLEELNSLQSRMVEIAAKLVGPNTSS</sequence>
<dbReference type="Gramene" id="ONK81126">
    <property type="protein sequence ID" value="ONK81126"/>
    <property type="gene ID" value="A4U43_C01F25580"/>
</dbReference>
<organism evidence="1 2">
    <name type="scientific">Asparagus officinalis</name>
    <name type="common">Garden asparagus</name>
    <dbReference type="NCBI Taxonomy" id="4686"/>
    <lineage>
        <taxon>Eukaryota</taxon>
        <taxon>Viridiplantae</taxon>
        <taxon>Streptophyta</taxon>
        <taxon>Embryophyta</taxon>
        <taxon>Tracheophyta</taxon>
        <taxon>Spermatophyta</taxon>
        <taxon>Magnoliopsida</taxon>
        <taxon>Liliopsida</taxon>
        <taxon>Asparagales</taxon>
        <taxon>Asparagaceae</taxon>
        <taxon>Asparagoideae</taxon>
        <taxon>Asparagus</taxon>
    </lineage>
</organism>
<evidence type="ECO:0000313" key="2">
    <source>
        <dbReference type="Proteomes" id="UP000243459"/>
    </source>
</evidence>
<dbReference type="Proteomes" id="UP000243459">
    <property type="component" value="Chromosome 1"/>
</dbReference>
<proteinExistence type="predicted"/>
<protein>
    <submittedName>
        <fullName evidence="1">Uncharacterized protein</fullName>
    </submittedName>
</protein>
<dbReference type="EMBL" id="CM007381">
    <property type="protein sequence ID" value="ONK81126.1"/>
    <property type="molecule type" value="Genomic_DNA"/>
</dbReference>
<dbReference type="AlphaFoldDB" id="A0A5P1FS39"/>
<reference evidence="2" key="1">
    <citation type="journal article" date="2017" name="Nat. Commun.">
        <title>The asparagus genome sheds light on the origin and evolution of a young Y chromosome.</title>
        <authorList>
            <person name="Harkess A."/>
            <person name="Zhou J."/>
            <person name="Xu C."/>
            <person name="Bowers J.E."/>
            <person name="Van der Hulst R."/>
            <person name="Ayyampalayam S."/>
            <person name="Mercati F."/>
            <person name="Riccardi P."/>
            <person name="McKain M.R."/>
            <person name="Kakrana A."/>
            <person name="Tang H."/>
            <person name="Ray J."/>
            <person name="Groenendijk J."/>
            <person name="Arikit S."/>
            <person name="Mathioni S.M."/>
            <person name="Nakano M."/>
            <person name="Shan H."/>
            <person name="Telgmann-Rauber A."/>
            <person name="Kanno A."/>
            <person name="Yue Z."/>
            <person name="Chen H."/>
            <person name="Li W."/>
            <person name="Chen Y."/>
            <person name="Xu X."/>
            <person name="Zhang Y."/>
            <person name="Luo S."/>
            <person name="Chen H."/>
            <person name="Gao J."/>
            <person name="Mao Z."/>
            <person name="Pires J.C."/>
            <person name="Luo M."/>
            <person name="Kudrna D."/>
            <person name="Wing R.A."/>
            <person name="Meyers B.C."/>
            <person name="Yi K."/>
            <person name="Kong H."/>
            <person name="Lavrijsen P."/>
            <person name="Sunseri F."/>
            <person name="Falavigna A."/>
            <person name="Ye Y."/>
            <person name="Leebens-Mack J.H."/>
            <person name="Chen G."/>
        </authorList>
    </citation>
    <scope>NUCLEOTIDE SEQUENCE [LARGE SCALE GENOMIC DNA]</scope>
    <source>
        <strain evidence="2">cv. DH0086</strain>
    </source>
</reference>
<evidence type="ECO:0000313" key="1">
    <source>
        <dbReference type="EMBL" id="ONK81126.1"/>
    </source>
</evidence>
<name>A0A5P1FS39_ASPOF</name>